<comment type="subcellular location">
    <subcellularLocation>
        <location evidence="1">Membrane</location>
        <topology evidence="1">Multi-pass membrane protein</topology>
    </subcellularLocation>
</comment>
<evidence type="ECO:0000256" key="7">
    <source>
        <dbReference type="SAM" id="Phobius"/>
    </source>
</evidence>
<evidence type="ECO:0000256" key="2">
    <source>
        <dbReference type="ARBA" id="ARBA00022448"/>
    </source>
</evidence>
<evidence type="ECO:0000259" key="8">
    <source>
        <dbReference type="PROSITE" id="PS50850"/>
    </source>
</evidence>
<feature type="transmembrane region" description="Helical" evidence="7">
    <location>
        <begin position="44"/>
        <end position="62"/>
    </location>
</feature>
<evidence type="ECO:0000256" key="5">
    <source>
        <dbReference type="ARBA" id="ARBA00023136"/>
    </source>
</evidence>
<protein>
    <recommendedName>
        <fullName evidence="8">Major facilitator superfamily (MFS) profile domain-containing protein</fullName>
    </recommendedName>
</protein>
<keyword evidence="3 7" id="KW-0812">Transmembrane</keyword>
<evidence type="ECO:0000313" key="10">
    <source>
        <dbReference type="Proteomes" id="UP000028545"/>
    </source>
</evidence>
<feature type="transmembrane region" description="Helical" evidence="7">
    <location>
        <begin position="276"/>
        <end position="303"/>
    </location>
</feature>
<organism evidence="9 10">
    <name type="scientific">Pseudallescheria apiosperma</name>
    <name type="common">Scedosporium apiospermum</name>
    <dbReference type="NCBI Taxonomy" id="563466"/>
    <lineage>
        <taxon>Eukaryota</taxon>
        <taxon>Fungi</taxon>
        <taxon>Dikarya</taxon>
        <taxon>Ascomycota</taxon>
        <taxon>Pezizomycotina</taxon>
        <taxon>Sordariomycetes</taxon>
        <taxon>Hypocreomycetidae</taxon>
        <taxon>Microascales</taxon>
        <taxon>Microascaceae</taxon>
        <taxon>Scedosporium</taxon>
    </lineage>
</organism>
<sequence length="493" mass="54813">MDSEKEAIQHLDGADAPSSKDERDEFTWTEEEETKIRHKIDWHTVPWVTVLYMFCFLDRINIGNALIQGLRVDLDLGKGLRINWALAIFYIVYLTVEVPSNIILKRVGPRFWIPALVVGFGIVTIGMAFVKSYEGLLAARAILGIFEGGTFPGIAFYLSSFYKRRELLFRIGIYVSAASLAGAFGGLLAAALSKVPEWGAAGARLHQWRNIFFFEGIITVIIGSIAPFFLPASPSQAKFLTEREQRIAAERLLVEHRENPEPKVELRHIKRAFLCLHNYTCALGFFLINITVQGLSVFMPTIIADLKIDVNPQLLTVPPYVAACLVAVLIAYISDKTKRRGIYLAVFAIPATIGFALLRWYTDKPSVRYMAVFFVTIGAFPGGPAFLSWAINNTGGPAVRAVSSAYVVTLGTIGGIVATFTYVASDGPAYPIGHSINLGGQIAVFFLSIFGILYCMWENKMRRSGKRDHRLEGLSAHEARDLGYRHPDFKYIT</sequence>
<dbReference type="EMBL" id="JOWA01000092">
    <property type="protein sequence ID" value="KEZ43526.1"/>
    <property type="molecule type" value="Genomic_DNA"/>
</dbReference>
<feature type="transmembrane region" description="Helical" evidence="7">
    <location>
        <begin position="341"/>
        <end position="361"/>
    </location>
</feature>
<feature type="transmembrane region" description="Helical" evidence="7">
    <location>
        <begin position="436"/>
        <end position="457"/>
    </location>
</feature>
<dbReference type="Proteomes" id="UP000028545">
    <property type="component" value="Unassembled WGS sequence"/>
</dbReference>
<dbReference type="Pfam" id="PF07690">
    <property type="entry name" value="MFS_1"/>
    <property type="match status" value="1"/>
</dbReference>
<feature type="transmembrane region" description="Helical" evidence="7">
    <location>
        <begin position="403"/>
        <end position="424"/>
    </location>
</feature>
<keyword evidence="4 7" id="KW-1133">Transmembrane helix</keyword>
<dbReference type="InterPro" id="IPR036259">
    <property type="entry name" value="MFS_trans_sf"/>
</dbReference>
<dbReference type="AlphaFoldDB" id="A0A084G864"/>
<feature type="transmembrane region" description="Helical" evidence="7">
    <location>
        <begin position="136"/>
        <end position="159"/>
    </location>
</feature>
<feature type="transmembrane region" description="Helical" evidence="7">
    <location>
        <begin position="171"/>
        <end position="191"/>
    </location>
</feature>
<gene>
    <name evidence="9" type="ORF">SAPIO_CDS4429</name>
</gene>
<dbReference type="GeneID" id="27723501"/>
<feature type="transmembrane region" description="Helical" evidence="7">
    <location>
        <begin position="367"/>
        <end position="391"/>
    </location>
</feature>
<feature type="transmembrane region" description="Helical" evidence="7">
    <location>
        <begin position="211"/>
        <end position="230"/>
    </location>
</feature>
<dbReference type="GO" id="GO:0022857">
    <property type="term" value="F:transmembrane transporter activity"/>
    <property type="evidence" value="ECO:0007669"/>
    <property type="project" value="InterPro"/>
</dbReference>
<dbReference type="OrthoDB" id="9971669at2759"/>
<evidence type="ECO:0000256" key="4">
    <source>
        <dbReference type="ARBA" id="ARBA00022989"/>
    </source>
</evidence>
<evidence type="ECO:0000256" key="6">
    <source>
        <dbReference type="SAM" id="MobiDB-lite"/>
    </source>
</evidence>
<feature type="transmembrane region" description="Helical" evidence="7">
    <location>
        <begin position="111"/>
        <end position="130"/>
    </location>
</feature>
<dbReference type="KEGG" id="sapo:SAPIO_CDS4429"/>
<feature type="domain" description="Major facilitator superfamily (MFS) profile" evidence="8">
    <location>
        <begin position="44"/>
        <end position="466"/>
    </location>
</feature>
<dbReference type="PANTHER" id="PTHR43791">
    <property type="entry name" value="PERMEASE-RELATED"/>
    <property type="match status" value="1"/>
</dbReference>
<dbReference type="VEuPathDB" id="FungiDB:SAPIO_CDS4429"/>
<feature type="transmembrane region" description="Helical" evidence="7">
    <location>
        <begin position="82"/>
        <end position="104"/>
    </location>
</feature>
<dbReference type="HOGENOM" id="CLU_001265_0_1_1"/>
<feature type="region of interest" description="Disordered" evidence="6">
    <location>
        <begin position="1"/>
        <end position="26"/>
    </location>
</feature>
<dbReference type="PANTHER" id="PTHR43791:SF53">
    <property type="entry name" value="MAJOR FACILITATOR SUPERFAMILY (MFS) PROFILE DOMAIN-CONTAINING PROTEIN"/>
    <property type="match status" value="1"/>
</dbReference>
<proteinExistence type="predicted"/>
<dbReference type="InterPro" id="IPR011701">
    <property type="entry name" value="MFS"/>
</dbReference>
<dbReference type="FunFam" id="1.20.1250.20:FF:000018">
    <property type="entry name" value="MFS transporter permease"/>
    <property type="match status" value="1"/>
</dbReference>
<evidence type="ECO:0000256" key="1">
    <source>
        <dbReference type="ARBA" id="ARBA00004141"/>
    </source>
</evidence>
<comment type="caution">
    <text evidence="9">The sequence shown here is derived from an EMBL/GenBank/DDBJ whole genome shotgun (WGS) entry which is preliminary data.</text>
</comment>
<dbReference type="OMA" id="GYRFNWA"/>
<dbReference type="InterPro" id="IPR020846">
    <property type="entry name" value="MFS_dom"/>
</dbReference>
<dbReference type="RefSeq" id="XP_016643325.1">
    <property type="nucleotide sequence ID" value="XM_016786980.1"/>
</dbReference>
<keyword evidence="10" id="KW-1185">Reference proteome</keyword>
<dbReference type="GO" id="GO:0016020">
    <property type="term" value="C:membrane"/>
    <property type="evidence" value="ECO:0007669"/>
    <property type="project" value="UniProtKB-SubCell"/>
</dbReference>
<dbReference type="PROSITE" id="PS50850">
    <property type="entry name" value="MFS"/>
    <property type="match status" value="1"/>
</dbReference>
<dbReference type="SUPFAM" id="SSF103473">
    <property type="entry name" value="MFS general substrate transporter"/>
    <property type="match status" value="1"/>
</dbReference>
<evidence type="ECO:0000256" key="3">
    <source>
        <dbReference type="ARBA" id="ARBA00022692"/>
    </source>
</evidence>
<feature type="transmembrane region" description="Helical" evidence="7">
    <location>
        <begin position="315"/>
        <end position="334"/>
    </location>
</feature>
<name>A0A084G864_PSEDA</name>
<accession>A0A084G864</accession>
<dbReference type="FunFam" id="1.20.1250.20:FF:000013">
    <property type="entry name" value="MFS general substrate transporter"/>
    <property type="match status" value="1"/>
</dbReference>
<keyword evidence="2" id="KW-0813">Transport</keyword>
<reference evidence="9 10" key="1">
    <citation type="journal article" date="2014" name="Genome Announc.">
        <title>Draft genome sequence of the pathogenic fungus Scedosporium apiospermum.</title>
        <authorList>
            <person name="Vandeputte P."/>
            <person name="Ghamrawi S."/>
            <person name="Rechenmann M."/>
            <person name="Iltis A."/>
            <person name="Giraud S."/>
            <person name="Fleury M."/>
            <person name="Thornton C."/>
            <person name="Delhaes L."/>
            <person name="Meyer W."/>
            <person name="Papon N."/>
            <person name="Bouchara J.P."/>
        </authorList>
    </citation>
    <scope>NUCLEOTIDE SEQUENCE [LARGE SCALE GENOMIC DNA]</scope>
    <source>
        <strain evidence="9 10">IHEM 14462</strain>
    </source>
</reference>
<keyword evidence="5 7" id="KW-0472">Membrane</keyword>
<dbReference type="CDD" id="cd17327">
    <property type="entry name" value="MFS_FEN2_like"/>
    <property type="match status" value="1"/>
</dbReference>
<dbReference type="Gene3D" id="1.20.1250.20">
    <property type="entry name" value="MFS general substrate transporter like domains"/>
    <property type="match status" value="2"/>
</dbReference>
<evidence type="ECO:0000313" key="9">
    <source>
        <dbReference type="EMBL" id="KEZ43526.1"/>
    </source>
</evidence>